<dbReference type="InterPro" id="IPR012910">
    <property type="entry name" value="Plug_dom"/>
</dbReference>
<dbReference type="PANTHER" id="PTHR32552:SF81">
    <property type="entry name" value="TONB-DEPENDENT OUTER MEMBRANE RECEPTOR"/>
    <property type="match status" value="1"/>
</dbReference>
<evidence type="ECO:0000256" key="12">
    <source>
        <dbReference type="RuleBase" id="RU003357"/>
    </source>
</evidence>
<comment type="similarity">
    <text evidence="11 12">Belongs to the TonB-dependent receptor family.</text>
</comment>
<evidence type="ECO:0000256" key="1">
    <source>
        <dbReference type="ARBA" id="ARBA00004571"/>
    </source>
</evidence>
<reference evidence="15 16" key="2">
    <citation type="submission" date="2018-08" db="EMBL/GenBank/DDBJ databases">
        <title>Acetobacter oryzifermentans sp. nov., isolated from Korea traditional vinegar and reclassification of Acetobacter pasteurianus subsp. ascendens (Henneberg 1898) as Acetobacter ascendens comb. nov.</title>
        <authorList>
            <person name="Cho G.Y."/>
            <person name="Lee S.H."/>
        </authorList>
    </citation>
    <scope>NUCLEOTIDE SEQUENCE [LARGE SCALE GENOMIC DNA]</scope>
    <source>
        <strain evidence="15 16">SH</strain>
    </source>
</reference>
<evidence type="ECO:0000256" key="11">
    <source>
        <dbReference type="PROSITE-ProRule" id="PRU01360"/>
    </source>
</evidence>
<feature type="domain" description="TonB-dependent receptor plug" evidence="14">
    <location>
        <begin position="96"/>
        <end position="199"/>
    </location>
</feature>
<name>A0AAN1PFX0_9PROT</name>
<keyword evidence="4" id="KW-0410">Iron transport</keyword>
<dbReference type="Pfam" id="PF07715">
    <property type="entry name" value="Plug"/>
    <property type="match status" value="1"/>
</dbReference>
<protein>
    <recommendedName>
        <fullName evidence="17">TonB-dependent receptor</fullName>
    </recommendedName>
</protein>
<evidence type="ECO:0000313" key="15">
    <source>
        <dbReference type="EMBL" id="AXM99517.1"/>
    </source>
</evidence>
<evidence type="ECO:0000256" key="7">
    <source>
        <dbReference type="ARBA" id="ARBA00023065"/>
    </source>
</evidence>
<evidence type="ECO:0008006" key="17">
    <source>
        <dbReference type="Google" id="ProtNLM"/>
    </source>
</evidence>
<keyword evidence="8 12" id="KW-0798">TonB box</keyword>
<dbReference type="Gene3D" id="2.40.170.20">
    <property type="entry name" value="TonB-dependent receptor, beta-barrel domain"/>
    <property type="match status" value="1"/>
</dbReference>
<accession>A0AAN1PFX0</accession>
<comment type="subcellular location">
    <subcellularLocation>
        <location evidence="1 11">Cell outer membrane</location>
        <topology evidence="1 11">Multi-pass membrane protein</topology>
    </subcellularLocation>
</comment>
<keyword evidence="9 11" id="KW-0472">Membrane</keyword>
<gene>
    <name evidence="15" type="ORF">CJF59_02215</name>
</gene>
<dbReference type="InterPro" id="IPR036942">
    <property type="entry name" value="Beta-barrel_TonB_sf"/>
</dbReference>
<keyword evidence="5 11" id="KW-0812">Transmembrane</keyword>
<keyword evidence="7" id="KW-0406">Ion transport</keyword>
<dbReference type="Pfam" id="PF00593">
    <property type="entry name" value="TonB_dep_Rec_b-barrel"/>
    <property type="match status" value="1"/>
</dbReference>
<dbReference type="SUPFAM" id="SSF56935">
    <property type="entry name" value="Porins"/>
    <property type="match status" value="1"/>
</dbReference>
<evidence type="ECO:0000256" key="6">
    <source>
        <dbReference type="ARBA" id="ARBA00023004"/>
    </source>
</evidence>
<dbReference type="Proteomes" id="UP000256572">
    <property type="component" value="Chromosome"/>
</dbReference>
<evidence type="ECO:0000256" key="4">
    <source>
        <dbReference type="ARBA" id="ARBA00022496"/>
    </source>
</evidence>
<evidence type="ECO:0000256" key="2">
    <source>
        <dbReference type="ARBA" id="ARBA00022448"/>
    </source>
</evidence>
<dbReference type="PANTHER" id="PTHR32552">
    <property type="entry name" value="FERRICHROME IRON RECEPTOR-RELATED"/>
    <property type="match status" value="1"/>
</dbReference>
<proteinExistence type="inferred from homology"/>
<dbReference type="GO" id="GO:0006826">
    <property type="term" value="P:iron ion transport"/>
    <property type="evidence" value="ECO:0007669"/>
    <property type="project" value="UniProtKB-KW"/>
</dbReference>
<feature type="domain" description="TonB-dependent receptor-like beta-barrel" evidence="13">
    <location>
        <begin position="334"/>
        <end position="697"/>
    </location>
</feature>
<evidence type="ECO:0000256" key="5">
    <source>
        <dbReference type="ARBA" id="ARBA00022692"/>
    </source>
</evidence>
<evidence type="ECO:0000256" key="3">
    <source>
        <dbReference type="ARBA" id="ARBA00022452"/>
    </source>
</evidence>
<dbReference type="InterPro" id="IPR039426">
    <property type="entry name" value="TonB-dep_rcpt-like"/>
</dbReference>
<dbReference type="EMBL" id="CP023189">
    <property type="protein sequence ID" value="AXM99517.1"/>
    <property type="molecule type" value="Genomic_DNA"/>
</dbReference>
<dbReference type="PROSITE" id="PS52016">
    <property type="entry name" value="TONB_DEPENDENT_REC_3"/>
    <property type="match status" value="1"/>
</dbReference>
<keyword evidence="3 11" id="KW-1134">Transmembrane beta strand</keyword>
<evidence type="ECO:0000259" key="13">
    <source>
        <dbReference type="Pfam" id="PF00593"/>
    </source>
</evidence>
<evidence type="ECO:0000259" key="14">
    <source>
        <dbReference type="Pfam" id="PF07715"/>
    </source>
</evidence>
<keyword evidence="10 11" id="KW-0998">Cell outer membrane</keyword>
<keyword evidence="6" id="KW-0408">Iron</keyword>
<dbReference type="InterPro" id="IPR000531">
    <property type="entry name" value="Beta-barrel_TonB"/>
</dbReference>
<keyword evidence="2 11" id="KW-0813">Transport</keyword>
<dbReference type="AlphaFoldDB" id="A0AAN1PFX0"/>
<evidence type="ECO:0000256" key="9">
    <source>
        <dbReference type="ARBA" id="ARBA00023136"/>
    </source>
</evidence>
<evidence type="ECO:0000256" key="8">
    <source>
        <dbReference type="ARBA" id="ARBA00023077"/>
    </source>
</evidence>
<evidence type="ECO:0000313" key="16">
    <source>
        <dbReference type="Proteomes" id="UP000256572"/>
    </source>
</evidence>
<organism evidence="15 16">
    <name type="scientific">Acetobacter pomorum</name>
    <dbReference type="NCBI Taxonomy" id="65959"/>
    <lineage>
        <taxon>Bacteria</taxon>
        <taxon>Pseudomonadati</taxon>
        <taxon>Pseudomonadota</taxon>
        <taxon>Alphaproteobacteria</taxon>
        <taxon>Acetobacterales</taxon>
        <taxon>Acetobacteraceae</taxon>
        <taxon>Acetobacter</taxon>
    </lineage>
</organism>
<evidence type="ECO:0000256" key="10">
    <source>
        <dbReference type="ARBA" id="ARBA00023237"/>
    </source>
</evidence>
<dbReference type="GO" id="GO:0009279">
    <property type="term" value="C:cell outer membrane"/>
    <property type="evidence" value="ECO:0007669"/>
    <property type="project" value="UniProtKB-SubCell"/>
</dbReference>
<reference evidence="15 16" key="1">
    <citation type="submission" date="2017-09" db="EMBL/GenBank/DDBJ databases">
        <authorList>
            <person name="Kim K.H."/>
            <person name="Chun B.H."/>
            <person name="Han G.S."/>
            <person name="Hyun S.G."/>
            <person name="Jeon C.O."/>
        </authorList>
    </citation>
    <scope>NUCLEOTIDE SEQUENCE [LARGE SCALE GENOMIC DNA]</scope>
    <source>
        <strain evidence="15 16">SH</strain>
    </source>
</reference>
<sequence length="736" mass="80837">MPGSGTHNSAPGHGLPPMSTELTLTLFGKQDMSYFNTHTTAQWHQKLYKGLMAGGVLVSCSAQAETIAVKNNTSAPKAAKEHLEVVGVRQPRRLDQTGTSGQFVTGAQLRQKQVRDTNDLARVLPGVQIQSSGSFLFPAITVRGITSAQDLYHPATTFYVDDVPVLPINAMQSLIGIESVQLLRGPQVALYGQSAEGGVIDIATRQPGPRAHASFEAGAESRYGYHVTGTADGSLIKDWLYGSIALTSQEQQGNVSNPSTGSRRLGGFESRGGRATLRLAPTDQPWELAFAVDGSCSYGSQDVYVGFNHLRDRKVASVVPGTPDPRLSRCGHDESLHGTYHFDGWKLSAIASWQDSDISRSFPYYSYISTQPEQWSANTQELRLSTEGKHRFFDVVTGFYHQTTYQDRTSQTAAYVPSYMPYPLTASHNRAETVALYGNAYWHILKNLDLGLGGRLSRDLSSIAFNSTYGGQTLYAGNKSRNQNMSLGNVSLDYEALPGWHLHGRVSQGYKPAGFNYAPTSIADATSYNPERELSYEIGTVYRHKQFFARVGYFYNHLQNEQVYVGSAGYQTIASAARAHASGVEGEIQWEFRPGWIIGADGNRTISKFDSFNDGAGNNYAGLRMPYVPEFMAAGHLSTRFQTGFGRIEPGLDLRVTGPQYFDIANQLKQPTYTQLDLRTTWSFGSRYEVMVYANNVTDKLYRTYAFTGPAGNVAQISFGRTVGFNLKVAMGDTAR</sequence>